<accession>A0A6I6MR49</accession>
<dbReference type="InterPro" id="IPR010323">
    <property type="entry name" value="DUF924"/>
</dbReference>
<dbReference type="AlphaFoldDB" id="A0A6I6MR49"/>
<sequence>MATAGEIVRFWRDAGPKAWFVKNEAFDGRCRGFEAEHHAAARRELSHWELDAEGALALLILLDQFPRNIFRNSAHAFATDALAQGVTLRAIEKGFDTATDSALRVFFYMPLEHAEELALQERAVVLVEATRDPEFTKYAKLHRDVIARFGRFPHRNPVLGRKSTPEELAYLAEGGFAG</sequence>
<dbReference type="Pfam" id="PF06041">
    <property type="entry name" value="DUF924"/>
    <property type="match status" value="1"/>
</dbReference>
<dbReference type="Proteomes" id="UP000431269">
    <property type="component" value="Chromosome"/>
</dbReference>
<organism evidence="1 2">
    <name type="scientific">Terricaulis silvestris</name>
    <dbReference type="NCBI Taxonomy" id="2686094"/>
    <lineage>
        <taxon>Bacteria</taxon>
        <taxon>Pseudomonadati</taxon>
        <taxon>Pseudomonadota</taxon>
        <taxon>Alphaproteobacteria</taxon>
        <taxon>Caulobacterales</taxon>
        <taxon>Caulobacteraceae</taxon>
        <taxon>Terricaulis</taxon>
    </lineage>
</organism>
<dbReference type="SUPFAM" id="SSF48452">
    <property type="entry name" value="TPR-like"/>
    <property type="match status" value="1"/>
</dbReference>
<dbReference type="Gene3D" id="1.25.40.10">
    <property type="entry name" value="Tetratricopeptide repeat domain"/>
    <property type="match status" value="1"/>
</dbReference>
<dbReference type="KEGG" id="tsv:DSM104635_02741"/>
<proteinExistence type="predicted"/>
<evidence type="ECO:0000313" key="2">
    <source>
        <dbReference type="Proteomes" id="UP000431269"/>
    </source>
</evidence>
<evidence type="ECO:0000313" key="1">
    <source>
        <dbReference type="EMBL" id="QGZ95886.1"/>
    </source>
</evidence>
<dbReference type="EMBL" id="CP047045">
    <property type="protein sequence ID" value="QGZ95886.1"/>
    <property type="molecule type" value="Genomic_DNA"/>
</dbReference>
<dbReference type="InterPro" id="IPR011990">
    <property type="entry name" value="TPR-like_helical_dom_sf"/>
</dbReference>
<reference evidence="2" key="1">
    <citation type="submission" date="2019-12" db="EMBL/GenBank/DDBJ databases">
        <title>Complete genome of Terracaulis silvestris 0127_4.</title>
        <authorList>
            <person name="Vieira S."/>
            <person name="Riedel T."/>
            <person name="Sproer C."/>
            <person name="Pascual J."/>
            <person name="Boedeker C."/>
            <person name="Overmann J."/>
        </authorList>
    </citation>
    <scope>NUCLEOTIDE SEQUENCE [LARGE SCALE GENOMIC DNA]</scope>
    <source>
        <strain evidence="2">0127_4</strain>
    </source>
</reference>
<gene>
    <name evidence="1" type="ORF">DSM104635_02741</name>
</gene>
<dbReference type="RefSeq" id="WP_158766711.1">
    <property type="nucleotide sequence ID" value="NZ_CP047045.1"/>
</dbReference>
<protein>
    <submittedName>
        <fullName evidence="1">Uncharacterized protein</fullName>
    </submittedName>
</protein>
<keyword evidence="2" id="KW-1185">Reference proteome</keyword>
<dbReference type="Gene3D" id="1.20.58.320">
    <property type="entry name" value="TPR-like"/>
    <property type="match status" value="1"/>
</dbReference>
<name>A0A6I6MR49_9CAUL</name>